<dbReference type="InterPro" id="IPR013328">
    <property type="entry name" value="6PGD_dom2"/>
</dbReference>
<comment type="caution">
    <text evidence="5">The sequence shown here is derived from an EMBL/GenBank/DDBJ whole genome shotgun (WGS) entry which is preliminary data.</text>
</comment>
<dbReference type="InterPro" id="IPR008927">
    <property type="entry name" value="6-PGluconate_DH-like_C_sf"/>
</dbReference>
<organism evidence="5 6">
    <name type="scientific">Aspergillus nomiae NRRL (strain ATCC 15546 / NRRL 13137 / CBS 260.88 / M93)</name>
    <dbReference type="NCBI Taxonomy" id="1509407"/>
    <lineage>
        <taxon>Eukaryota</taxon>
        <taxon>Fungi</taxon>
        <taxon>Dikarya</taxon>
        <taxon>Ascomycota</taxon>
        <taxon>Pezizomycotina</taxon>
        <taxon>Eurotiomycetes</taxon>
        <taxon>Eurotiomycetidae</taxon>
        <taxon>Eurotiales</taxon>
        <taxon>Aspergillaceae</taxon>
        <taxon>Aspergillus</taxon>
        <taxon>Aspergillus subgen. Circumdati</taxon>
    </lineage>
</organism>
<dbReference type="STRING" id="1509407.A0A0L1JH17"/>
<dbReference type="PANTHER" id="PTHR43580">
    <property type="entry name" value="OXIDOREDUCTASE GLYR1-RELATED"/>
    <property type="match status" value="1"/>
</dbReference>
<dbReference type="EMBL" id="JNOM01000006">
    <property type="protein sequence ID" value="KNG91059.1"/>
    <property type="molecule type" value="Genomic_DNA"/>
</dbReference>
<accession>A0A0L1JH17</accession>
<dbReference type="Pfam" id="PF14833">
    <property type="entry name" value="NAD_binding_11"/>
    <property type="match status" value="1"/>
</dbReference>
<dbReference type="Gene3D" id="3.40.50.720">
    <property type="entry name" value="NAD(P)-binding Rossmann-like Domain"/>
    <property type="match status" value="1"/>
</dbReference>
<keyword evidence="6" id="KW-1185">Reference proteome</keyword>
<evidence type="ECO:0000256" key="2">
    <source>
        <dbReference type="SAM" id="MobiDB-lite"/>
    </source>
</evidence>
<dbReference type="InterPro" id="IPR036291">
    <property type="entry name" value="NAD(P)-bd_dom_sf"/>
</dbReference>
<dbReference type="SUPFAM" id="SSF51735">
    <property type="entry name" value="NAD(P)-binding Rossmann-fold domains"/>
    <property type="match status" value="1"/>
</dbReference>
<gene>
    <name evidence="5" type="ORF">ANOM_000751</name>
</gene>
<feature type="domain" description="6-phosphogluconate dehydrogenase NADP-binding" evidence="3">
    <location>
        <begin position="46"/>
        <end position="174"/>
    </location>
</feature>
<dbReference type="PANTHER" id="PTHR43580:SF8">
    <property type="entry name" value="6-PHOSPHOGLUCONATE DEHYDROGENASE NADP-BINDING DOMAIN-CONTAINING PROTEIN-RELATED"/>
    <property type="match status" value="1"/>
</dbReference>
<feature type="region of interest" description="Disordered" evidence="2">
    <location>
        <begin position="1"/>
        <end position="37"/>
    </location>
</feature>
<proteinExistence type="inferred from homology"/>
<dbReference type="Gene3D" id="1.10.1040.10">
    <property type="entry name" value="N-(1-d-carboxylethyl)-l-norvaline Dehydrogenase, domain 2"/>
    <property type="match status" value="1"/>
</dbReference>
<dbReference type="AlphaFoldDB" id="A0A0L1JH17"/>
<evidence type="ECO:0000313" key="6">
    <source>
        <dbReference type="Proteomes" id="UP000037505"/>
    </source>
</evidence>
<name>A0A0L1JH17_ASPN3</name>
<comment type="similarity">
    <text evidence="1">Belongs to the HIBADH-related family. NP60 subfamily.</text>
</comment>
<dbReference type="SUPFAM" id="SSF48179">
    <property type="entry name" value="6-phosphogluconate dehydrogenase C-terminal domain-like"/>
    <property type="match status" value="1"/>
</dbReference>
<dbReference type="GO" id="GO:0051287">
    <property type="term" value="F:NAD binding"/>
    <property type="evidence" value="ECO:0007669"/>
    <property type="project" value="InterPro"/>
</dbReference>
<dbReference type="GeneID" id="26802555"/>
<dbReference type="Proteomes" id="UP000037505">
    <property type="component" value="Unassembled WGS sequence"/>
</dbReference>
<evidence type="ECO:0000259" key="3">
    <source>
        <dbReference type="Pfam" id="PF03446"/>
    </source>
</evidence>
<dbReference type="GO" id="GO:0050661">
    <property type="term" value="F:NADP binding"/>
    <property type="evidence" value="ECO:0007669"/>
    <property type="project" value="InterPro"/>
</dbReference>
<dbReference type="InterPro" id="IPR029154">
    <property type="entry name" value="HIBADH-like_NADP-bd"/>
</dbReference>
<feature type="compositionally biased region" description="Polar residues" evidence="2">
    <location>
        <begin position="1"/>
        <end position="14"/>
    </location>
</feature>
<dbReference type="InterPro" id="IPR006115">
    <property type="entry name" value="6PGDH_NADP-bd"/>
</dbReference>
<sequence length="331" mass="35220">MDSQVKPPTSTPTTHPRLGWIGKSRVDGAGHGIEPPKPSIACRSPSLCFYNRTEARGQPILDKGGVQSASVPDLIAQVDICFIAVSDGTAVTSIVNSIIEASTPEQLQGKIIVDTSTIHPDVSSWAQRTLAKKGASFVAAPVFGASPVAKEGRLLIVTAGADEAVRAIEPFLVGVLARKTLHMGKDAAQASLMKTAGNFLTAGMMELVAEAQVFAEKTGIGSEALESLIEEQYGALPLAMSRRMTEGFYLPKQGERPWSDLQLAVKDVGLGVSCAENAGTRLPVADVVLKHYDEASQYAQTNERALDSSSMYGVLRTHAGLDFESDRVKDR</sequence>
<evidence type="ECO:0000256" key="1">
    <source>
        <dbReference type="ARBA" id="ARBA00007598"/>
    </source>
</evidence>
<dbReference type="InterPro" id="IPR051265">
    <property type="entry name" value="HIBADH-related_NP60_sf"/>
</dbReference>
<dbReference type="OrthoDB" id="435038at2759"/>
<dbReference type="Pfam" id="PF03446">
    <property type="entry name" value="NAD_binding_2"/>
    <property type="match status" value="1"/>
</dbReference>
<reference evidence="5 6" key="1">
    <citation type="submission" date="2014-06" db="EMBL/GenBank/DDBJ databases">
        <title>The Genome of the Aflatoxigenic Filamentous Fungus Aspergillus nomius.</title>
        <authorList>
            <person name="Moore M.G."/>
            <person name="Shannon B.M."/>
            <person name="Brian M.M."/>
        </authorList>
    </citation>
    <scope>NUCLEOTIDE SEQUENCE [LARGE SCALE GENOMIC DNA]</scope>
    <source>
        <strain evidence="5 6">NRRL 13137</strain>
    </source>
</reference>
<evidence type="ECO:0000259" key="4">
    <source>
        <dbReference type="Pfam" id="PF14833"/>
    </source>
</evidence>
<evidence type="ECO:0000313" key="5">
    <source>
        <dbReference type="EMBL" id="KNG91059.1"/>
    </source>
</evidence>
<feature type="domain" description="3-hydroxyisobutyrate dehydrogenase-like NAD-binding" evidence="4">
    <location>
        <begin position="189"/>
        <end position="314"/>
    </location>
</feature>
<protein>
    <submittedName>
        <fullName evidence="5">3-hydroxyisobutyrate dehydrogenase</fullName>
    </submittedName>
</protein>
<dbReference type="RefSeq" id="XP_015411982.1">
    <property type="nucleotide sequence ID" value="XM_015546009.1"/>
</dbReference>